<dbReference type="Gene3D" id="3.70.10.10">
    <property type="match status" value="1"/>
</dbReference>
<dbReference type="InterPro" id="IPR022649">
    <property type="entry name" value="Pr_cel_nuc_antig_C"/>
</dbReference>
<name>A0ABR1ZFI3_9ROSI</name>
<dbReference type="Pfam" id="PF02747">
    <property type="entry name" value="PCNA_C"/>
    <property type="match status" value="1"/>
</dbReference>
<comment type="caution">
    <text evidence="2">The sequence shown here is derived from an EMBL/GenBank/DDBJ whole genome shotgun (WGS) entry which is preliminary data.</text>
</comment>
<dbReference type="Proteomes" id="UP001396334">
    <property type="component" value="Unassembled WGS sequence"/>
</dbReference>
<accession>A0ABR1ZFI3</accession>
<dbReference type="SUPFAM" id="SSF55979">
    <property type="entry name" value="DNA clamp"/>
    <property type="match status" value="1"/>
</dbReference>
<gene>
    <name evidence="2" type="ORF">V6N11_030995</name>
</gene>
<keyword evidence="3" id="KW-1185">Reference proteome</keyword>
<evidence type="ECO:0000259" key="1">
    <source>
        <dbReference type="Pfam" id="PF02747"/>
    </source>
</evidence>
<proteinExistence type="predicted"/>
<organism evidence="2 3">
    <name type="scientific">Hibiscus sabdariffa</name>
    <name type="common">roselle</name>
    <dbReference type="NCBI Taxonomy" id="183260"/>
    <lineage>
        <taxon>Eukaryota</taxon>
        <taxon>Viridiplantae</taxon>
        <taxon>Streptophyta</taxon>
        <taxon>Embryophyta</taxon>
        <taxon>Tracheophyta</taxon>
        <taxon>Spermatophyta</taxon>
        <taxon>Magnoliopsida</taxon>
        <taxon>eudicotyledons</taxon>
        <taxon>Gunneridae</taxon>
        <taxon>Pentapetalae</taxon>
        <taxon>rosids</taxon>
        <taxon>malvids</taxon>
        <taxon>Malvales</taxon>
        <taxon>Malvaceae</taxon>
        <taxon>Malvoideae</taxon>
        <taxon>Hibiscus</taxon>
    </lineage>
</organism>
<evidence type="ECO:0000313" key="2">
    <source>
        <dbReference type="EMBL" id="KAK8479230.1"/>
    </source>
</evidence>
<dbReference type="EMBL" id="JBBPBN010001226">
    <property type="protein sequence ID" value="KAK8479230.1"/>
    <property type="molecule type" value="Genomic_DNA"/>
</dbReference>
<dbReference type="InterPro" id="IPR046938">
    <property type="entry name" value="DNA_clamp_sf"/>
</dbReference>
<feature type="domain" description="Proliferating cell nuclear antigen PCNA C-terminal" evidence="1">
    <location>
        <begin position="43"/>
        <end position="96"/>
    </location>
</feature>
<sequence>MPTLTVQQLRLPSKPWIEQYCVGGTSSSVTPMALNITSELLEIQETEYQAIVRIAQNCKDLGTIGDTVIISVTEGVQFSTNGDIGTAKITYRKTDLVVKVKFCHIWVILVYLSIKTLDCFMDFCFWC</sequence>
<evidence type="ECO:0000313" key="3">
    <source>
        <dbReference type="Proteomes" id="UP001396334"/>
    </source>
</evidence>
<protein>
    <recommendedName>
        <fullName evidence="1">Proliferating cell nuclear antigen PCNA C-terminal domain-containing protein</fullName>
    </recommendedName>
</protein>
<reference evidence="2 3" key="1">
    <citation type="journal article" date="2024" name="G3 (Bethesda)">
        <title>Genome assembly of Hibiscus sabdariffa L. provides insights into metabolisms of medicinal natural products.</title>
        <authorList>
            <person name="Kim T."/>
        </authorList>
    </citation>
    <scope>NUCLEOTIDE SEQUENCE [LARGE SCALE GENOMIC DNA]</scope>
    <source>
        <strain evidence="2">TK-2024</strain>
        <tissue evidence="2">Old leaves</tissue>
    </source>
</reference>